<protein>
    <submittedName>
        <fullName evidence="9">Bromodomain</fullName>
    </submittedName>
</protein>
<feature type="region of interest" description="Disordered" evidence="6">
    <location>
        <begin position="528"/>
        <end position="569"/>
    </location>
</feature>
<dbReference type="AlphaFoldDB" id="A0A0V0QSL8"/>
<feature type="compositionally biased region" description="Low complexity" evidence="6">
    <location>
        <begin position="1"/>
        <end position="17"/>
    </location>
</feature>
<dbReference type="PROSITE" id="PS51525">
    <property type="entry name" value="NET"/>
    <property type="match status" value="1"/>
</dbReference>
<reference evidence="9 10" key="1">
    <citation type="journal article" date="2015" name="Sci. Rep.">
        <title>Genome of the facultative scuticociliatosis pathogen Pseudocohnilembus persalinus provides insight into its virulence through horizontal gene transfer.</title>
        <authorList>
            <person name="Xiong J."/>
            <person name="Wang G."/>
            <person name="Cheng J."/>
            <person name="Tian M."/>
            <person name="Pan X."/>
            <person name="Warren A."/>
            <person name="Jiang C."/>
            <person name="Yuan D."/>
            <person name="Miao W."/>
        </authorList>
    </citation>
    <scope>NUCLEOTIDE SEQUENCE [LARGE SCALE GENOMIC DNA]</scope>
    <source>
        <strain evidence="9">36N120E</strain>
    </source>
</reference>
<dbReference type="CDD" id="cd04369">
    <property type="entry name" value="Bromodomain"/>
    <property type="match status" value="1"/>
</dbReference>
<dbReference type="InterPro" id="IPR027353">
    <property type="entry name" value="NET_dom"/>
</dbReference>
<feature type="compositionally biased region" description="Polar residues" evidence="6">
    <location>
        <begin position="540"/>
        <end position="569"/>
    </location>
</feature>
<feature type="coiled-coil region" evidence="5">
    <location>
        <begin position="325"/>
        <end position="455"/>
    </location>
</feature>
<feature type="compositionally biased region" description="Basic and acidic residues" evidence="6">
    <location>
        <begin position="528"/>
        <end position="539"/>
    </location>
</feature>
<dbReference type="InParanoid" id="A0A0V0QSL8"/>
<evidence type="ECO:0000313" key="9">
    <source>
        <dbReference type="EMBL" id="KRX05337.1"/>
    </source>
</evidence>
<evidence type="ECO:0000256" key="4">
    <source>
        <dbReference type="PROSITE-ProRule" id="PRU00035"/>
    </source>
</evidence>
<feature type="domain" description="Bromo" evidence="7">
    <location>
        <begin position="167"/>
        <end position="209"/>
    </location>
</feature>
<keyword evidence="10" id="KW-1185">Reference proteome</keyword>
<keyword evidence="2 4" id="KW-0103">Bromodomain</keyword>
<dbReference type="SUPFAM" id="SSF47370">
    <property type="entry name" value="Bromodomain"/>
    <property type="match status" value="1"/>
</dbReference>
<evidence type="ECO:0000313" key="10">
    <source>
        <dbReference type="Proteomes" id="UP000054937"/>
    </source>
</evidence>
<evidence type="ECO:0000259" key="7">
    <source>
        <dbReference type="PROSITE" id="PS50014"/>
    </source>
</evidence>
<evidence type="ECO:0000256" key="5">
    <source>
        <dbReference type="SAM" id="Coils"/>
    </source>
</evidence>
<feature type="domain" description="NET" evidence="8">
    <location>
        <begin position="266"/>
        <end position="347"/>
    </location>
</feature>
<dbReference type="InterPro" id="IPR036427">
    <property type="entry name" value="Bromodomain-like_sf"/>
</dbReference>
<organism evidence="9 10">
    <name type="scientific">Pseudocohnilembus persalinus</name>
    <name type="common">Ciliate</name>
    <dbReference type="NCBI Taxonomy" id="266149"/>
    <lineage>
        <taxon>Eukaryota</taxon>
        <taxon>Sar</taxon>
        <taxon>Alveolata</taxon>
        <taxon>Ciliophora</taxon>
        <taxon>Intramacronucleata</taxon>
        <taxon>Oligohymenophorea</taxon>
        <taxon>Scuticociliatia</taxon>
        <taxon>Philasterida</taxon>
        <taxon>Pseudocohnilembidae</taxon>
        <taxon>Pseudocohnilembus</taxon>
    </lineage>
</organism>
<comment type="caution">
    <text evidence="9">The sequence shown here is derived from an EMBL/GenBank/DDBJ whole genome shotgun (WGS) entry which is preliminary data.</text>
</comment>
<evidence type="ECO:0000256" key="1">
    <source>
        <dbReference type="ARBA" id="ARBA00023015"/>
    </source>
</evidence>
<dbReference type="Gene3D" id="1.20.1270.220">
    <property type="match status" value="1"/>
</dbReference>
<evidence type="ECO:0000256" key="3">
    <source>
        <dbReference type="ARBA" id="ARBA00023163"/>
    </source>
</evidence>
<gene>
    <name evidence="9" type="ORF">PPERSA_00638</name>
</gene>
<name>A0A0V0QSL8_PSEPJ</name>
<dbReference type="Pfam" id="PF00439">
    <property type="entry name" value="Bromodomain"/>
    <property type="match status" value="1"/>
</dbReference>
<proteinExistence type="predicted"/>
<dbReference type="Pfam" id="PF17035">
    <property type="entry name" value="BET"/>
    <property type="match status" value="1"/>
</dbReference>
<evidence type="ECO:0000256" key="2">
    <source>
        <dbReference type="ARBA" id="ARBA00023117"/>
    </source>
</evidence>
<feature type="region of interest" description="Disordered" evidence="6">
    <location>
        <begin position="1"/>
        <end position="37"/>
    </location>
</feature>
<feature type="compositionally biased region" description="Polar residues" evidence="6">
    <location>
        <begin position="18"/>
        <end position="27"/>
    </location>
</feature>
<keyword evidence="1" id="KW-0805">Transcription regulation</keyword>
<dbReference type="PANTHER" id="PTHR45926">
    <property type="entry name" value="OSJNBA0053K19.4 PROTEIN"/>
    <property type="match status" value="1"/>
</dbReference>
<evidence type="ECO:0000259" key="8">
    <source>
        <dbReference type="PROSITE" id="PS51525"/>
    </source>
</evidence>
<evidence type="ECO:0000256" key="6">
    <source>
        <dbReference type="SAM" id="MobiDB-lite"/>
    </source>
</evidence>
<keyword evidence="3" id="KW-0804">Transcription</keyword>
<accession>A0A0V0QSL8</accession>
<dbReference type="InterPro" id="IPR001487">
    <property type="entry name" value="Bromodomain"/>
</dbReference>
<dbReference type="Proteomes" id="UP000054937">
    <property type="component" value="Unassembled WGS sequence"/>
</dbReference>
<keyword evidence="5" id="KW-0175">Coiled coil</keyword>
<dbReference type="PROSITE" id="PS50014">
    <property type="entry name" value="BROMODOMAIN_2"/>
    <property type="match status" value="1"/>
</dbReference>
<dbReference type="Gene3D" id="1.20.920.10">
    <property type="entry name" value="Bromodomain-like"/>
    <property type="match status" value="1"/>
</dbReference>
<dbReference type="OrthoDB" id="784962at2759"/>
<dbReference type="InterPro" id="IPR038336">
    <property type="entry name" value="NET_sf"/>
</dbReference>
<dbReference type="EMBL" id="LDAU01000109">
    <property type="protein sequence ID" value="KRX05337.1"/>
    <property type="molecule type" value="Genomic_DNA"/>
</dbReference>
<sequence length="569" mass="67942">MEKSTLQSQMSMSESLSIPQNMGHSESQIQIQNQKKKQKKQQKQKMFLLYPEQFQMINSILPLGYQLYEQFANINQDSKPINQEVRSLQQDNGFKTNQNSELNLSKIQSSRIKQQHGNEPKTGKKYQTEQLDQCAHLIQKLKKFKHGDIFSDFYKFHSSTIQQYEQVDLTTIEKTLKNGEYSSHKEFEADIEQMIQIAFDSTEKNSEMYHKTEEMYQYYKKGLRPIESNPIEQELSKFIKRLDKITRDLKDYSQKEFHQYYRDSKKSRGLGQEKEMTNEQKFQLKADIMKLPKQYQRGIWEIYSEKSLDDTTQPEEITFDISELSRKKQREMEKFIKQFNEYKQKGRQSKKDKLIDKKKQKIKQVQDEIYDHQEQELREVLTKEQKEKYPELQKLNEKIQKIEQNQQMQNEQNTKNNQNNTNQDQQLTQEEQELKKQIEQKIENYIQQQIRLKIKRDYNYSSIQVPDPQSTDSSYISDYNNKSQATTYLDNLSERNYQEYPQLPSLNLKTPKESFNETINIQNLQKISKSETKQQEKQSLDFSFTQKQNNTTSNTAPISPTSLFKTISE</sequence>